<evidence type="ECO:0000313" key="2">
    <source>
        <dbReference type="Proteomes" id="UP000011864"/>
    </source>
</evidence>
<dbReference type="KEGG" id="gps:C427_4278"/>
<evidence type="ECO:0000313" key="1">
    <source>
        <dbReference type="EMBL" id="AGH46380.1"/>
    </source>
</evidence>
<dbReference type="Proteomes" id="UP000011864">
    <property type="component" value="Chromosome"/>
</dbReference>
<name>K7AT36_9ALTE</name>
<accession>K7AT36</accession>
<sequence>MRLSVFDTHILFANLLLSVSAANVTLSTFNTTNIIEHISSHVFIIDK</sequence>
<dbReference type="EMBL" id="CP003837">
    <property type="protein sequence ID" value="AGH46380.1"/>
    <property type="molecule type" value="Genomic_DNA"/>
</dbReference>
<proteinExistence type="predicted"/>
<dbReference type="AlphaFoldDB" id="K7AT36"/>
<gene>
    <name evidence="1" type="ORF">C427_4278</name>
</gene>
<dbReference type="HOGENOM" id="CLU_3171259_0_0_6"/>
<organism evidence="1 2">
    <name type="scientific">Paraglaciecola psychrophila 170</name>
    <dbReference type="NCBI Taxonomy" id="1129794"/>
    <lineage>
        <taxon>Bacteria</taxon>
        <taxon>Pseudomonadati</taxon>
        <taxon>Pseudomonadota</taxon>
        <taxon>Gammaproteobacteria</taxon>
        <taxon>Alteromonadales</taxon>
        <taxon>Alteromonadaceae</taxon>
        <taxon>Paraglaciecola</taxon>
    </lineage>
</organism>
<reference evidence="1 2" key="1">
    <citation type="journal article" date="2013" name="Genome Announc.">
        <title>Complete Genome Sequence of Glaciecola psychrophila Strain 170T.</title>
        <authorList>
            <person name="Yin J."/>
            <person name="Chen J."/>
            <person name="Liu G."/>
            <person name="Yu Y."/>
            <person name="Song L."/>
            <person name="Wang X."/>
            <person name="Qu X."/>
        </authorList>
    </citation>
    <scope>NUCLEOTIDE SEQUENCE [LARGE SCALE GENOMIC DNA]</scope>
    <source>
        <strain evidence="1 2">170</strain>
    </source>
</reference>
<keyword evidence="2" id="KW-1185">Reference proteome</keyword>
<dbReference type="PATRIC" id="fig|1129794.4.peg.4258"/>
<protein>
    <submittedName>
        <fullName evidence="1">Uncharacterized protein</fullName>
    </submittedName>
</protein>